<dbReference type="Pfam" id="PF20182">
    <property type="entry name" value="DUF6545"/>
    <property type="match status" value="1"/>
</dbReference>
<gene>
    <name evidence="3" type="ORF">HCX60_29310</name>
</gene>
<dbReference type="InterPro" id="IPR046675">
    <property type="entry name" value="DUF6545"/>
</dbReference>
<evidence type="ECO:0000259" key="2">
    <source>
        <dbReference type="Pfam" id="PF20182"/>
    </source>
</evidence>
<evidence type="ECO:0000313" key="3">
    <source>
        <dbReference type="EMBL" id="QIT47114.1"/>
    </source>
</evidence>
<dbReference type="InterPro" id="IPR050039">
    <property type="entry name" value="MAB_1171c-like"/>
</dbReference>
<sequence>MYRGLAPLWTELHAAFPEDALERTRPGHWWDVLTPRSVHRRSYRRVIECRDGLVRISPHLALVADTEGPLEPEVAAFHLRTALRAYAAGEDAPSQAVPVALPNGDGSGGLEDDVRQLTRMSEALAASRM</sequence>
<reference evidence="3 4" key="1">
    <citation type="submission" date="2020-03" db="EMBL/GenBank/DDBJ databases">
        <title>Is there a link between lipid content and antibiotic production in Streptomyces?</title>
        <authorList>
            <person name="David M."/>
            <person name="Lejeune C."/>
            <person name="Abreu S."/>
            <person name="Thibessard A."/>
            <person name="Leblond P."/>
            <person name="Chaminade P."/>
            <person name="Virolle M.-J."/>
        </authorList>
    </citation>
    <scope>NUCLEOTIDE SEQUENCE [LARGE SCALE GENOMIC DNA]</scope>
    <source>
        <strain evidence="3 4">DSM 41481</strain>
    </source>
</reference>
<name>A0AAE6YE34_STRAT</name>
<accession>A0AAE6YE34</accession>
<dbReference type="Proteomes" id="UP000502504">
    <property type="component" value="Chromosome"/>
</dbReference>
<dbReference type="AlphaFoldDB" id="A0AAE6YE34"/>
<feature type="region of interest" description="Disordered" evidence="1">
    <location>
        <begin position="91"/>
        <end position="112"/>
    </location>
</feature>
<dbReference type="NCBIfam" id="NF042915">
    <property type="entry name" value="MAB_1171c_fam"/>
    <property type="match status" value="1"/>
</dbReference>
<dbReference type="EMBL" id="CP050692">
    <property type="protein sequence ID" value="QIT47114.1"/>
    <property type="molecule type" value="Genomic_DNA"/>
</dbReference>
<evidence type="ECO:0000313" key="4">
    <source>
        <dbReference type="Proteomes" id="UP000502504"/>
    </source>
</evidence>
<feature type="domain" description="DUF6545" evidence="2">
    <location>
        <begin position="2"/>
        <end position="124"/>
    </location>
</feature>
<protein>
    <recommendedName>
        <fullName evidence="2">DUF6545 domain-containing protein</fullName>
    </recommendedName>
</protein>
<evidence type="ECO:0000256" key="1">
    <source>
        <dbReference type="SAM" id="MobiDB-lite"/>
    </source>
</evidence>
<organism evidence="3 4">
    <name type="scientific">Streptomyces antibioticus</name>
    <dbReference type="NCBI Taxonomy" id="1890"/>
    <lineage>
        <taxon>Bacteria</taxon>
        <taxon>Bacillati</taxon>
        <taxon>Actinomycetota</taxon>
        <taxon>Actinomycetes</taxon>
        <taxon>Kitasatosporales</taxon>
        <taxon>Streptomycetaceae</taxon>
        <taxon>Streptomyces</taxon>
    </lineage>
</organism>
<proteinExistence type="predicted"/>